<name>A0A1Q2D269_9ACTN</name>
<gene>
    <name evidence="2" type="ORF">BW733_01425</name>
</gene>
<proteinExistence type="predicted"/>
<dbReference type="AlphaFoldDB" id="A0A1Q2D269"/>
<sequence length="189" mass="19009">MIVGISAAAMAAGLGVGLGQLASADGTPTPSSSPSASTPASPSDAGGDSDPGERGGRGHRGGGGGVDTSALAEKLGVDESSLEEAVKAAREATRPEAPTEEGAKPTETERTAREEAFAKALASELELDEQKVVDAIEELRTQRDAQRATEAKEKLASAVTDGTLTQAEADAVQKALDEGIVSLRGGQGR</sequence>
<evidence type="ECO:0000313" key="2">
    <source>
        <dbReference type="EMBL" id="AQP52403.1"/>
    </source>
</evidence>
<keyword evidence="3" id="KW-1185">Reference proteome</keyword>
<dbReference type="STRING" id="399497.BW733_01425"/>
<feature type="compositionally biased region" description="Basic and acidic residues" evidence="1">
    <location>
        <begin position="101"/>
        <end position="112"/>
    </location>
</feature>
<dbReference type="OrthoDB" id="3734598at2"/>
<evidence type="ECO:0000256" key="1">
    <source>
        <dbReference type="SAM" id="MobiDB-lite"/>
    </source>
</evidence>
<accession>A0A1Q2D269</accession>
<evidence type="ECO:0000313" key="3">
    <source>
        <dbReference type="Proteomes" id="UP000188235"/>
    </source>
</evidence>
<dbReference type="Proteomes" id="UP000188235">
    <property type="component" value="Chromosome"/>
</dbReference>
<feature type="compositionally biased region" description="Basic and acidic residues" evidence="1">
    <location>
        <begin position="84"/>
        <end position="94"/>
    </location>
</feature>
<dbReference type="EMBL" id="CP019607">
    <property type="protein sequence ID" value="AQP52403.1"/>
    <property type="molecule type" value="Genomic_DNA"/>
</dbReference>
<feature type="region of interest" description="Disordered" evidence="1">
    <location>
        <begin position="19"/>
        <end position="112"/>
    </location>
</feature>
<feature type="compositionally biased region" description="Low complexity" evidence="1">
    <location>
        <begin position="19"/>
        <end position="46"/>
    </location>
</feature>
<reference evidence="2 3" key="1">
    <citation type="journal article" date="2008" name="Int. J. Syst. Evol. Microbiol.">
        <title>Tessaracoccus flavescens sp. nov., isolated from marine sediment.</title>
        <authorList>
            <person name="Lee D.W."/>
            <person name="Lee S.D."/>
        </authorList>
    </citation>
    <scope>NUCLEOTIDE SEQUENCE [LARGE SCALE GENOMIC DNA]</scope>
    <source>
        <strain evidence="2 3">SST-39T</strain>
    </source>
</reference>
<organism evidence="2 3">
    <name type="scientific">Tessaracoccus flavescens</name>
    <dbReference type="NCBI Taxonomy" id="399497"/>
    <lineage>
        <taxon>Bacteria</taxon>
        <taxon>Bacillati</taxon>
        <taxon>Actinomycetota</taxon>
        <taxon>Actinomycetes</taxon>
        <taxon>Propionibacteriales</taxon>
        <taxon>Propionibacteriaceae</taxon>
        <taxon>Tessaracoccus</taxon>
    </lineage>
</organism>
<dbReference type="KEGG" id="tfa:BW733_01425"/>
<protein>
    <submittedName>
        <fullName evidence="2">Uncharacterized protein</fullName>
    </submittedName>
</protein>